<dbReference type="PANTHER" id="PTHR12137:SF64">
    <property type="entry name" value="CARBOHYDRATE SULFOTRANSFERASE"/>
    <property type="match status" value="1"/>
</dbReference>
<dbReference type="InterPro" id="IPR005331">
    <property type="entry name" value="Sulfotransferase"/>
</dbReference>
<dbReference type="InterPro" id="IPR018011">
    <property type="entry name" value="Carb_sulfotrans_8-10"/>
</dbReference>
<evidence type="ECO:0000256" key="11">
    <source>
        <dbReference type="RuleBase" id="RU364020"/>
    </source>
</evidence>
<evidence type="ECO:0000256" key="2">
    <source>
        <dbReference type="ARBA" id="ARBA00006339"/>
    </source>
</evidence>
<dbReference type="GeneID" id="129329669"/>
<sequence>MPAQISALPAVVSSSHFGSPGKTMRFFIRLLFSSLVFISLLWCSHLLWKRLPQSQGDLTVLKEDLPVTFDTFLHTQQLRKKTLRSFCGQTAKITELPHNEQEASQVVSSIMVNNKLQLLHCKIPATGVEGWEQLLEMLEEKDVTLQMPVPAHQQFGTQKRLSQYNLTSVEALLKSYTKVMFIREPFHRLISAYMHGLADGLTFKEFIQYILYRGSSNASIEWKPLVSLCRPCLIHYDYIIMFGFLGSEVHHLMQRAGLLGNSQLPEFIDSKIRWTYGWLEEQMFSELSHVQKKQLCHFFRFDFAAFHFPNSLLWDPTCISEST</sequence>
<dbReference type="GO" id="GO:0000139">
    <property type="term" value="C:Golgi membrane"/>
    <property type="evidence" value="ECO:0007669"/>
    <property type="project" value="UniProtKB-SubCell"/>
</dbReference>
<dbReference type="GO" id="GO:0050655">
    <property type="term" value="P:dermatan sulfate proteoglycan metabolic process"/>
    <property type="evidence" value="ECO:0007669"/>
    <property type="project" value="TreeGrafter"/>
</dbReference>
<dbReference type="Pfam" id="PF03567">
    <property type="entry name" value="Sulfotransfer_2"/>
    <property type="match status" value="1"/>
</dbReference>
<keyword evidence="8 11" id="KW-0472">Membrane</keyword>
<evidence type="ECO:0000256" key="7">
    <source>
        <dbReference type="ARBA" id="ARBA00023034"/>
    </source>
</evidence>
<feature type="transmembrane region" description="Helical" evidence="11">
    <location>
        <begin position="26"/>
        <end position="48"/>
    </location>
</feature>
<reference evidence="13" key="1">
    <citation type="submission" date="2025-08" db="UniProtKB">
        <authorList>
            <consortium name="RefSeq"/>
        </authorList>
    </citation>
    <scope>IDENTIFICATION</scope>
    <source>
        <tissue evidence="13">Blood</tissue>
    </source>
</reference>
<keyword evidence="6 11" id="KW-1133">Transmembrane helix</keyword>
<evidence type="ECO:0000313" key="12">
    <source>
        <dbReference type="Proteomes" id="UP001190640"/>
    </source>
</evidence>
<organism evidence="12 13">
    <name type="scientific">Eublepharis macularius</name>
    <name type="common">Leopard gecko</name>
    <name type="synonym">Cyrtodactylus macularius</name>
    <dbReference type="NCBI Taxonomy" id="481883"/>
    <lineage>
        <taxon>Eukaryota</taxon>
        <taxon>Metazoa</taxon>
        <taxon>Chordata</taxon>
        <taxon>Craniata</taxon>
        <taxon>Vertebrata</taxon>
        <taxon>Euteleostomi</taxon>
        <taxon>Lepidosauria</taxon>
        <taxon>Squamata</taxon>
        <taxon>Bifurcata</taxon>
        <taxon>Gekkota</taxon>
        <taxon>Eublepharidae</taxon>
        <taxon>Eublepharinae</taxon>
        <taxon>Eublepharis</taxon>
    </lineage>
</organism>
<dbReference type="EC" id="2.8.2.-" evidence="11"/>
<name>A0AA97JDA9_EUBMA</name>
<dbReference type="PANTHER" id="PTHR12137">
    <property type="entry name" value="CARBOHYDRATE SULFOTRANSFERASE"/>
    <property type="match status" value="1"/>
</dbReference>
<keyword evidence="3 11" id="KW-0808">Transferase</keyword>
<dbReference type="GO" id="GO:0008146">
    <property type="term" value="F:sulfotransferase activity"/>
    <property type="evidence" value="ECO:0007669"/>
    <property type="project" value="InterPro"/>
</dbReference>
<keyword evidence="5 11" id="KW-0735">Signal-anchor</keyword>
<evidence type="ECO:0000256" key="6">
    <source>
        <dbReference type="ARBA" id="ARBA00022989"/>
    </source>
</evidence>
<evidence type="ECO:0000256" key="9">
    <source>
        <dbReference type="ARBA" id="ARBA00023180"/>
    </source>
</evidence>
<keyword evidence="4 11" id="KW-0812">Transmembrane</keyword>
<accession>A0AA97JDA9</accession>
<keyword evidence="9 11" id="KW-0325">Glycoprotein</keyword>
<evidence type="ECO:0000313" key="13">
    <source>
        <dbReference type="RefSeq" id="XP_054835181.1"/>
    </source>
</evidence>
<evidence type="ECO:0000256" key="5">
    <source>
        <dbReference type="ARBA" id="ARBA00022968"/>
    </source>
</evidence>
<keyword evidence="12" id="KW-1185">Reference proteome</keyword>
<evidence type="ECO:0000256" key="10">
    <source>
        <dbReference type="ARBA" id="ARBA00023277"/>
    </source>
</evidence>
<comment type="similarity">
    <text evidence="2 11">Belongs to the sulfotransferase 2 family.</text>
</comment>
<evidence type="ECO:0000256" key="4">
    <source>
        <dbReference type="ARBA" id="ARBA00022692"/>
    </source>
</evidence>
<dbReference type="KEGG" id="emc:129329669"/>
<keyword evidence="7 11" id="KW-0333">Golgi apparatus</keyword>
<dbReference type="Proteomes" id="UP001190640">
    <property type="component" value="Chromosome 1"/>
</dbReference>
<evidence type="ECO:0000256" key="3">
    <source>
        <dbReference type="ARBA" id="ARBA00022679"/>
    </source>
</evidence>
<evidence type="ECO:0000256" key="1">
    <source>
        <dbReference type="ARBA" id="ARBA00004323"/>
    </source>
</evidence>
<protein>
    <recommendedName>
        <fullName evidence="11">Carbohydrate sulfotransferase</fullName>
        <ecNumber evidence="11">2.8.2.-</ecNumber>
    </recommendedName>
</protein>
<evidence type="ECO:0000256" key="8">
    <source>
        <dbReference type="ARBA" id="ARBA00023136"/>
    </source>
</evidence>
<dbReference type="RefSeq" id="XP_054835181.1">
    <property type="nucleotide sequence ID" value="XM_054979206.1"/>
</dbReference>
<comment type="subcellular location">
    <subcellularLocation>
        <location evidence="1 11">Golgi apparatus membrane</location>
        <topology evidence="1 11">Single-pass type II membrane protein</topology>
    </subcellularLocation>
</comment>
<gene>
    <name evidence="13" type="primary">LOC129329669</name>
</gene>
<keyword evidence="10 11" id="KW-0119">Carbohydrate metabolism</keyword>
<dbReference type="AlphaFoldDB" id="A0AA97JDA9"/>
<proteinExistence type="inferred from homology"/>
<dbReference type="GO" id="GO:0016051">
    <property type="term" value="P:carbohydrate biosynthetic process"/>
    <property type="evidence" value="ECO:0007669"/>
    <property type="project" value="InterPro"/>
</dbReference>